<evidence type="ECO:0000256" key="5">
    <source>
        <dbReference type="SAM" id="MobiDB-lite"/>
    </source>
</evidence>
<feature type="non-terminal residue" evidence="7">
    <location>
        <position position="1"/>
    </location>
</feature>
<keyword evidence="2" id="KW-0800">Toxin</keyword>
<evidence type="ECO:0000256" key="1">
    <source>
        <dbReference type="ARBA" id="ARBA00004219"/>
    </source>
</evidence>
<proteinExistence type="predicted"/>
<sequence>SEGATLEKDQISLVSLIDTKHTEKTTTTANTWAGSNISAGNLSINANQNVAIIASDINVQNNADIQGENILVGGREATTDTTHDSITETKTLTVGVRNAYVDVVLAIQALKDAKDAVGDAKDAYDEAKQKVAEGKLPKSDLDFYENQLDSAKKSKKLAGLAVVNAGATAALSSATAGFTATAGTSTQVSSTSQTASQGTWNGTNITVGNNVALNSHNNITVEGSAITAQGTLEANAKNIDILAGKNTYTETTSSQSKGASVTASLGGGVSGSVGINASKSNSNSQSTQYSNSSLSAGTLKSNSDQLSIQGGNLSGNEVVINTNNLDVISQQDASTSHSESQGKGINLGSSSNSDSASVSYNQSKTDSDYASVTQQSSITAGDKGYQINVAGNTNLVGGLITSTDKAEASGNNAFSTGTLTQADLANHAAYSGSSMGVDVGISSNTDSKGNNGLGFSNSMGQGSAGDSRHSTTQSGINTTNIAITDADKQQTLTGQSVSQTLADVHTTTSTDTAEDNSGVLKNTFNQADVEAQLNQQREVTQAFSKTVQEAKGAITNSINKQKDELNAQLKNGKISQTEYDQQTATLDNYSLLANSISAGLSVPTDSLAGQVAAAASPAVANQIGQYFKGLAADNENGQLSAGQETAHVLAHGILAAAVASAGGNDATTAGIAAAGSEAAAPVLAKWLYDKDSSDNLNATEKQTLTAILGAASTTVGATTGKINNAIAAGQAGQNAVENNYLKDYEMRIVKGCLDGALCTSADEKSAMVERAEVWSELHDDELNQACQNDPTGNACRTNVTNSTQYIAMKDAWDIMRNDMSRSSINTFDYVYNSDGAPERFAEYYNTIDNRADFFGASNQYEQNLGLGAKWFGGAEFVSRAPLTGLGADGHGSWFTFFVGGKLTGTEVYDWRDEAGNTLINAGFDNFKNLYNQTVSDPVAWDINQLKGEQQALQPVHEKYLGDKPVFLKISSTFTDTSLPILGAGNNPFTDEKQGVSGGVQVINYESRIDYGCKLLGYSEKQGCTP</sequence>
<evidence type="ECO:0000256" key="4">
    <source>
        <dbReference type="ARBA" id="ARBA00023026"/>
    </source>
</evidence>
<feature type="compositionally biased region" description="Low complexity" evidence="5">
    <location>
        <begin position="276"/>
        <end position="295"/>
    </location>
</feature>
<comment type="subcellular location">
    <subcellularLocation>
        <location evidence="1">Target cell</location>
        <location evidence="1">Target cell cytoplasm</location>
    </subcellularLocation>
</comment>
<dbReference type="InterPro" id="IPR025157">
    <property type="entry name" value="Hemagglutinin_rpt"/>
</dbReference>
<evidence type="ECO:0000256" key="3">
    <source>
        <dbReference type="ARBA" id="ARBA00022913"/>
    </source>
</evidence>
<dbReference type="EMBL" id="JBDYKN010000042">
    <property type="protein sequence ID" value="MEP7731523.1"/>
    <property type="molecule type" value="Genomic_DNA"/>
</dbReference>
<feature type="region of interest" description="Disordered" evidence="5">
    <location>
        <begin position="330"/>
        <end position="370"/>
    </location>
</feature>
<evidence type="ECO:0000259" key="6">
    <source>
        <dbReference type="Pfam" id="PF04829"/>
    </source>
</evidence>
<name>A0ABV0L583_9GAMM</name>
<dbReference type="Gene3D" id="1.20.1600.10">
    <property type="entry name" value="Outer membrane efflux proteins (OEP)"/>
    <property type="match status" value="1"/>
</dbReference>
<keyword evidence="3" id="KW-1266">Target cell cytoplasm</keyword>
<feature type="compositionally biased region" description="Low complexity" evidence="5">
    <location>
        <begin position="346"/>
        <end position="363"/>
    </location>
</feature>
<dbReference type="SUPFAM" id="SSF56954">
    <property type="entry name" value="Outer membrane efflux proteins (OEP)"/>
    <property type="match status" value="1"/>
</dbReference>
<feature type="region of interest" description="Disordered" evidence="5">
    <location>
        <begin position="276"/>
        <end position="296"/>
    </location>
</feature>
<reference evidence="7 8" key="1">
    <citation type="submission" date="2024-05" db="EMBL/GenBank/DDBJ databases">
        <authorList>
            <person name="Busch G.E."/>
            <person name="Sharma I."/>
        </authorList>
    </citation>
    <scope>NUCLEOTIDE SEQUENCE [LARGE SCALE GENOMIC DNA]</scope>
    <source>
        <strain evidence="7 8">23GB23</strain>
    </source>
</reference>
<dbReference type="InterPro" id="IPR006914">
    <property type="entry name" value="VENN_dom"/>
</dbReference>
<organism evidence="7 8">
    <name type="scientific">Marinomonas primoryensis</name>
    <dbReference type="NCBI Taxonomy" id="178399"/>
    <lineage>
        <taxon>Bacteria</taxon>
        <taxon>Pseudomonadati</taxon>
        <taxon>Pseudomonadota</taxon>
        <taxon>Gammaproteobacteria</taxon>
        <taxon>Oceanospirillales</taxon>
        <taxon>Oceanospirillaceae</taxon>
        <taxon>Marinomonas</taxon>
    </lineage>
</organism>
<evidence type="ECO:0000313" key="8">
    <source>
        <dbReference type="Proteomes" id="UP001471651"/>
    </source>
</evidence>
<evidence type="ECO:0000256" key="2">
    <source>
        <dbReference type="ARBA" id="ARBA00022656"/>
    </source>
</evidence>
<dbReference type="Pfam" id="PF04829">
    <property type="entry name" value="PT-VENN"/>
    <property type="match status" value="1"/>
</dbReference>
<feature type="domain" description="VENN motif-containing" evidence="6">
    <location>
        <begin position="694"/>
        <end position="743"/>
    </location>
</feature>
<comment type="caution">
    <text evidence="7">The sequence shown here is derived from an EMBL/GenBank/DDBJ whole genome shotgun (WGS) entry which is preliminary data.</text>
</comment>
<feature type="compositionally biased region" description="Polar residues" evidence="5">
    <location>
        <begin position="330"/>
        <end position="343"/>
    </location>
</feature>
<dbReference type="Pfam" id="PF13332">
    <property type="entry name" value="Fil_haemagg_2"/>
    <property type="match status" value="2"/>
</dbReference>
<gene>
    <name evidence="7" type="ORF">ABKW32_18950</name>
</gene>
<protein>
    <submittedName>
        <fullName evidence="7">Hemagglutinin repeat-containing protein</fullName>
    </submittedName>
</protein>
<accession>A0ABV0L583</accession>
<dbReference type="RefSeq" id="WP_348578094.1">
    <property type="nucleotide sequence ID" value="NZ_JBDYKN010000042.1"/>
</dbReference>
<dbReference type="Proteomes" id="UP001471651">
    <property type="component" value="Unassembled WGS sequence"/>
</dbReference>
<keyword evidence="8" id="KW-1185">Reference proteome</keyword>
<feature type="compositionally biased region" description="Polar residues" evidence="5">
    <location>
        <begin position="448"/>
        <end position="461"/>
    </location>
</feature>
<keyword evidence="4" id="KW-0843">Virulence</keyword>
<feature type="region of interest" description="Disordered" evidence="5">
    <location>
        <begin position="448"/>
        <end position="474"/>
    </location>
</feature>
<evidence type="ECO:0000313" key="7">
    <source>
        <dbReference type="EMBL" id="MEP7731523.1"/>
    </source>
</evidence>